<comment type="caution">
    <text evidence="9">The sequence shown here is derived from an EMBL/GenBank/DDBJ whole genome shotgun (WGS) entry which is preliminary data.</text>
</comment>
<evidence type="ECO:0000256" key="5">
    <source>
        <dbReference type="ARBA" id="ARBA00022692"/>
    </source>
</evidence>
<dbReference type="EMBL" id="JBHTLM010000012">
    <property type="protein sequence ID" value="MFD1177916.1"/>
    <property type="molecule type" value="Genomic_DNA"/>
</dbReference>
<keyword evidence="4" id="KW-0309">Germination</keyword>
<keyword evidence="6 8" id="KW-1133">Transmembrane helix</keyword>
<feature type="transmembrane region" description="Helical" evidence="8">
    <location>
        <begin position="12"/>
        <end position="34"/>
    </location>
</feature>
<evidence type="ECO:0000256" key="6">
    <source>
        <dbReference type="ARBA" id="ARBA00022989"/>
    </source>
</evidence>
<keyword evidence="10" id="KW-1185">Reference proteome</keyword>
<dbReference type="InterPro" id="IPR004761">
    <property type="entry name" value="Spore_GerAB"/>
</dbReference>
<feature type="transmembrane region" description="Helical" evidence="8">
    <location>
        <begin position="123"/>
        <end position="141"/>
    </location>
</feature>
<feature type="transmembrane region" description="Helical" evidence="8">
    <location>
        <begin position="339"/>
        <end position="362"/>
    </location>
</feature>
<dbReference type="RefSeq" id="WP_379320364.1">
    <property type="nucleotide sequence ID" value="NZ_JBHTLM010000012.1"/>
</dbReference>
<evidence type="ECO:0000256" key="8">
    <source>
        <dbReference type="SAM" id="Phobius"/>
    </source>
</evidence>
<keyword evidence="3" id="KW-0813">Transport</keyword>
<comment type="subcellular location">
    <subcellularLocation>
        <location evidence="1">Membrane</location>
        <topology evidence="1">Multi-pass membrane protein</topology>
    </subcellularLocation>
</comment>
<evidence type="ECO:0000313" key="10">
    <source>
        <dbReference type="Proteomes" id="UP001597262"/>
    </source>
</evidence>
<feature type="transmembrane region" description="Helical" evidence="8">
    <location>
        <begin position="276"/>
        <end position="299"/>
    </location>
</feature>
<feature type="transmembrane region" description="Helical" evidence="8">
    <location>
        <begin position="225"/>
        <end position="248"/>
    </location>
</feature>
<evidence type="ECO:0000313" key="9">
    <source>
        <dbReference type="EMBL" id="MFD1177916.1"/>
    </source>
</evidence>
<gene>
    <name evidence="9" type="ORF">ACFQ3W_16620</name>
</gene>
<evidence type="ECO:0000256" key="4">
    <source>
        <dbReference type="ARBA" id="ARBA00022544"/>
    </source>
</evidence>
<accession>A0ABW3S0J3</accession>
<dbReference type="Proteomes" id="UP001597262">
    <property type="component" value="Unassembled WGS sequence"/>
</dbReference>
<dbReference type="PANTHER" id="PTHR34975:SF2">
    <property type="entry name" value="SPORE GERMINATION PROTEIN A2"/>
    <property type="match status" value="1"/>
</dbReference>
<protein>
    <submittedName>
        <fullName evidence="9">Endospore germination permease</fullName>
    </submittedName>
</protein>
<reference evidence="10" key="1">
    <citation type="journal article" date="2019" name="Int. J. Syst. Evol. Microbiol.">
        <title>The Global Catalogue of Microorganisms (GCM) 10K type strain sequencing project: providing services to taxonomists for standard genome sequencing and annotation.</title>
        <authorList>
            <consortium name="The Broad Institute Genomics Platform"/>
            <consortium name="The Broad Institute Genome Sequencing Center for Infectious Disease"/>
            <person name="Wu L."/>
            <person name="Ma J."/>
        </authorList>
    </citation>
    <scope>NUCLEOTIDE SEQUENCE [LARGE SCALE GENOMIC DNA]</scope>
    <source>
        <strain evidence="10">CCUG 59189</strain>
    </source>
</reference>
<comment type="similarity">
    <text evidence="2">Belongs to the amino acid-polyamine-organocation (APC) superfamily. Spore germination protein (SGP) (TC 2.A.3.9) family.</text>
</comment>
<proteinExistence type="inferred from homology"/>
<feature type="transmembrane region" description="Helical" evidence="8">
    <location>
        <begin position="153"/>
        <end position="170"/>
    </location>
</feature>
<dbReference type="Gene3D" id="1.20.1740.10">
    <property type="entry name" value="Amino acid/polyamine transporter I"/>
    <property type="match status" value="1"/>
</dbReference>
<name>A0ABW3S0J3_9BACL</name>
<evidence type="ECO:0000256" key="7">
    <source>
        <dbReference type="ARBA" id="ARBA00023136"/>
    </source>
</evidence>
<evidence type="ECO:0000256" key="2">
    <source>
        <dbReference type="ARBA" id="ARBA00007998"/>
    </source>
</evidence>
<evidence type="ECO:0000256" key="1">
    <source>
        <dbReference type="ARBA" id="ARBA00004141"/>
    </source>
</evidence>
<dbReference type="PANTHER" id="PTHR34975">
    <property type="entry name" value="SPORE GERMINATION PROTEIN A2"/>
    <property type="match status" value="1"/>
</dbReference>
<feature type="transmembrane region" description="Helical" evidence="8">
    <location>
        <begin position="87"/>
        <end position="111"/>
    </location>
</feature>
<dbReference type="Pfam" id="PF03845">
    <property type="entry name" value="Spore_permease"/>
    <property type="match status" value="1"/>
</dbReference>
<evidence type="ECO:0000256" key="3">
    <source>
        <dbReference type="ARBA" id="ARBA00022448"/>
    </source>
</evidence>
<sequence>MPNIPTMRHEKISVIQTACTVASTVYAVSIVSLPRTIAEKTQTPDVWQGLMLASILGLGAVFVNVKLCQRYPGKSFFEITTCIVGKWIGMLVNVIFIAYCFLVCALVSRWVGEFIKVLALERTPLVIIMLPFLLLVGYLISGGLHVMVRFVELFFPFSIIIFLLLILMNVNRFDVENLLPIFHEGWSPVIKSLFVIPYSTLGYESMLILTNFMENPQKAWKAGGIGYAIALGLYLLMVTAVVACLSVEEVAHLQWPVVTFAQQIEFPGAFLERFEILFIVLWTIKIFMTVANYYFYFAAGVSQLTKKWNKYVYYLPVIPLLSLTIYPKDYAMIGNIEKYTGYGGIFLCAGIPLILLSISMLLGRKGEA</sequence>
<keyword evidence="5 8" id="KW-0812">Transmembrane</keyword>
<feature type="transmembrane region" description="Helical" evidence="8">
    <location>
        <begin position="311"/>
        <end position="327"/>
    </location>
</feature>
<dbReference type="NCBIfam" id="TIGR00912">
    <property type="entry name" value="2A0309"/>
    <property type="match status" value="1"/>
</dbReference>
<feature type="transmembrane region" description="Helical" evidence="8">
    <location>
        <begin position="46"/>
        <end position="67"/>
    </location>
</feature>
<keyword evidence="7 8" id="KW-0472">Membrane</keyword>
<organism evidence="9 10">
    <name type="scientific">Paenibacillus puldeungensis</name>
    <dbReference type="NCBI Taxonomy" id="696536"/>
    <lineage>
        <taxon>Bacteria</taxon>
        <taxon>Bacillati</taxon>
        <taxon>Bacillota</taxon>
        <taxon>Bacilli</taxon>
        <taxon>Bacillales</taxon>
        <taxon>Paenibacillaceae</taxon>
        <taxon>Paenibacillus</taxon>
    </lineage>
</organism>
<feature type="transmembrane region" description="Helical" evidence="8">
    <location>
        <begin position="190"/>
        <end position="213"/>
    </location>
</feature>